<evidence type="ECO:0000256" key="1">
    <source>
        <dbReference type="ARBA" id="ARBA00000083"/>
    </source>
</evidence>
<dbReference type="GO" id="GO:0003978">
    <property type="term" value="F:UDP-glucose 4-epimerase activity"/>
    <property type="evidence" value="ECO:0007669"/>
    <property type="project" value="UniProtKB-EC"/>
</dbReference>
<comment type="similarity">
    <text evidence="4 10">Belongs to the NAD(P)-dependent epimerase/dehydratase family.</text>
</comment>
<comment type="pathway">
    <text evidence="3 10">Carbohydrate metabolism; galactose metabolism.</text>
</comment>
<protein>
    <recommendedName>
        <fullName evidence="6 10">UDP-glucose 4-epimerase</fullName>
        <ecNumber evidence="5 10">5.1.3.2</ecNumber>
    </recommendedName>
</protein>
<evidence type="ECO:0000259" key="11">
    <source>
        <dbReference type="Pfam" id="PF01370"/>
    </source>
</evidence>
<evidence type="ECO:0000256" key="9">
    <source>
        <dbReference type="ARBA" id="ARBA00023235"/>
    </source>
</evidence>
<dbReference type="NCBIfam" id="NF007956">
    <property type="entry name" value="PRK10675.1"/>
    <property type="match status" value="1"/>
</dbReference>
<comment type="cofactor">
    <cofactor evidence="2 10">
        <name>NAD(+)</name>
        <dbReference type="ChEBI" id="CHEBI:57540"/>
    </cofactor>
</comment>
<evidence type="ECO:0000256" key="10">
    <source>
        <dbReference type="RuleBase" id="RU366046"/>
    </source>
</evidence>
<dbReference type="NCBIfam" id="TIGR01179">
    <property type="entry name" value="galE"/>
    <property type="match status" value="1"/>
</dbReference>
<dbReference type="InterPro" id="IPR001509">
    <property type="entry name" value="Epimerase_deHydtase"/>
</dbReference>
<keyword evidence="7 10" id="KW-0520">NAD</keyword>
<keyword evidence="8" id="KW-0299">Galactose metabolism</keyword>
<evidence type="ECO:0000256" key="7">
    <source>
        <dbReference type="ARBA" id="ARBA00023027"/>
    </source>
</evidence>
<evidence type="ECO:0000313" key="13">
    <source>
        <dbReference type="Proteomes" id="UP001562178"/>
    </source>
</evidence>
<dbReference type="EMBL" id="JBGBDC010000004">
    <property type="protein sequence ID" value="MEY2251664.1"/>
    <property type="molecule type" value="Genomic_DNA"/>
</dbReference>
<dbReference type="EC" id="5.1.3.2" evidence="5 10"/>
<dbReference type="SUPFAM" id="SSF51735">
    <property type="entry name" value="NAD(P)-binding Rossmann-fold domains"/>
    <property type="match status" value="1"/>
</dbReference>
<dbReference type="InterPro" id="IPR036291">
    <property type="entry name" value="NAD(P)-bd_dom_sf"/>
</dbReference>
<comment type="caution">
    <text evidence="12">The sequence shown here is derived from an EMBL/GenBank/DDBJ whole genome shotgun (WGS) entry which is preliminary data.</text>
</comment>
<proteinExistence type="inferred from homology"/>
<sequence length="354" mass="38397">MHLLVTGGAGYIGSHMCLRLLEHGDDVTVIDNLCNSAPEALRRVQQMAGRKLRLVVGDVRDGSALQQALTGPHKVDAVLHFAGLKAAGASVALPVHYYANNVVGSLQLLEAMQAQGVQTLVFSSSATVYGAPLPEHLPLTESAPCGSTQNPYASSKWMVERCLADLQAASPDWRIACLRYFNPVGAHASGRLGEHPIGVPNNLMPFISQVASGRRAQLSIFGADYPTADGTCVRDYLHVMDLVEGHMAALQYLRGERQGGMVTVNLGTGRGYSVLEMVRAFEAANGLRIPFRIEARRPGDVPAYFADATRARQLLGWRASRSLHDMCVDSWRWQRDNPDGYTERHCGSPLGAPR</sequence>
<accession>A0ABV4B2E2</accession>
<feature type="domain" description="NAD-dependent epimerase/dehydratase" evidence="11">
    <location>
        <begin position="4"/>
        <end position="264"/>
    </location>
</feature>
<dbReference type="PANTHER" id="PTHR43725">
    <property type="entry name" value="UDP-GLUCOSE 4-EPIMERASE"/>
    <property type="match status" value="1"/>
</dbReference>
<dbReference type="CDD" id="cd05247">
    <property type="entry name" value="UDP_G4E_1_SDR_e"/>
    <property type="match status" value="1"/>
</dbReference>
<evidence type="ECO:0000256" key="5">
    <source>
        <dbReference type="ARBA" id="ARBA00013189"/>
    </source>
</evidence>
<comment type="subunit">
    <text evidence="10">Homodimer.</text>
</comment>
<dbReference type="Gene3D" id="3.40.50.720">
    <property type="entry name" value="NAD(P)-binding Rossmann-like Domain"/>
    <property type="match status" value="1"/>
</dbReference>
<reference evidence="12 13" key="1">
    <citation type="journal article" date="2016" name="Int. J. Syst. Evol. Microbiol.">
        <title>Description of Comamonas sediminis sp. nov., isolated from lagoon sediments.</title>
        <authorList>
            <person name="Subhash Y."/>
            <person name="Bang J.J."/>
            <person name="You T.H."/>
            <person name="Lee S.S."/>
        </authorList>
    </citation>
    <scope>NUCLEOTIDE SEQUENCE [LARGE SCALE GENOMIC DNA]</scope>
    <source>
        <strain evidence="12 13">JCM 31169</strain>
    </source>
</reference>
<gene>
    <name evidence="12" type="primary">galE</name>
    <name evidence="12" type="ORF">AB7A72_11680</name>
</gene>
<name>A0ABV4B2E2_9BURK</name>
<dbReference type="Pfam" id="PF01370">
    <property type="entry name" value="Epimerase"/>
    <property type="match status" value="1"/>
</dbReference>
<keyword evidence="13" id="KW-1185">Reference proteome</keyword>
<dbReference type="InterPro" id="IPR005886">
    <property type="entry name" value="UDP_G4E"/>
</dbReference>
<keyword evidence="9 10" id="KW-0413">Isomerase</keyword>
<dbReference type="Gene3D" id="3.90.25.10">
    <property type="entry name" value="UDP-galactose 4-epimerase, domain 1"/>
    <property type="match status" value="1"/>
</dbReference>
<keyword evidence="10" id="KW-0119">Carbohydrate metabolism</keyword>
<comment type="catalytic activity">
    <reaction evidence="1 10">
        <text>UDP-alpha-D-glucose = UDP-alpha-D-galactose</text>
        <dbReference type="Rhea" id="RHEA:22168"/>
        <dbReference type="ChEBI" id="CHEBI:58885"/>
        <dbReference type="ChEBI" id="CHEBI:66914"/>
        <dbReference type="EC" id="5.1.3.2"/>
    </reaction>
</comment>
<evidence type="ECO:0000256" key="3">
    <source>
        <dbReference type="ARBA" id="ARBA00004947"/>
    </source>
</evidence>
<evidence type="ECO:0000256" key="8">
    <source>
        <dbReference type="ARBA" id="ARBA00023144"/>
    </source>
</evidence>
<evidence type="ECO:0000256" key="6">
    <source>
        <dbReference type="ARBA" id="ARBA00018569"/>
    </source>
</evidence>
<evidence type="ECO:0000256" key="2">
    <source>
        <dbReference type="ARBA" id="ARBA00001911"/>
    </source>
</evidence>
<evidence type="ECO:0000313" key="12">
    <source>
        <dbReference type="EMBL" id="MEY2251664.1"/>
    </source>
</evidence>
<evidence type="ECO:0000256" key="4">
    <source>
        <dbReference type="ARBA" id="ARBA00007637"/>
    </source>
</evidence>
<dbReference type="RefSeq" id="WP_369460072.1">
    <property type="nucleotide sequence ID" value="NZ_JBGBDC010000004.1"/>
</dbReference>
<dbReference type="PANTHER" id="PTHR43725:SF47">
    <property type="entry name" value="UDP-GLUCOSE 4-EPIMERASE"/>
    <property type="match status" value="1"/>
</dbReference>
<organism evidence="12 13">
    <name type="scientific">Comamonas sediminis</name>
    <dbReference type="NCBI Taxonomy" id="1783360"/>
    <lineage>
        <taxon>Bacteria</taxon>
        <taxon>Pseudomonadati</taxon>
        <taxon>Pseudomonadota</taxon>
        <taxon>Betaproteobacteria</taxon>
        <taxon>Burkholderiales</taxon>
        <taxon>Comamonadaceae</taxon>
        <taxon>Comamonas</taxon>
    </lineage>
</organism>
<dbReference type="Proteomes" id="UP001562178">
    <property type="component" value="Unassembled WGS sequence"/>
</dbReference>